<gene>
    <name evidence="1" type="ORF">PECUL_23A059857</name>
</gene>
<evidence type="ECO:0000313" key="1">
    <source>
        <dbReference type="EMBL" id="CAH2283588.1"/>
    </source>
</evidence>
<accession>A0AAD1RZ82</accession>
<sequence>MTPKCNIGTSTYFARSGPDPRRGIDRSLRLAQIKFFYVLETLANFLLLADEACTQSCPLGPSLLRLFVYQVFTIFQGKLTHAQSQVVTLWGSGETRPWECFIGHRHKYSTICMVSQRILWRDQSPLCTLACGVDLFSDDTTHLRGQWGMVRLLFFSAPDLVVVPNTSLDIGELLARPHRLIALGCSKADFHIVVQNGPLRFYISPRLL</sequence>
<dbReference type="Proteomes" id="UP001295444">
    <property type="component" value="Chromosome 04"/>
</dbReference>
<dbReference type="EMBL" id="OW240915">
    <property type="protein sequence ID" value="CAH2283588.1"/>
    <property type="molecule type" value="Genomic_DNA"/>
</dbReference>
<protein>
    <submittedName>
        <fullName evidence="1">Uncharacterized protein</fullName>
    </submittedName>
</protein>
<proteinExistence type="predicted"/>
<dbReference type="AlphaFoldDB" id="A0AAD1RZ82"/>
<reference evidence="1" key="1">
    <citation type="submission" date="2022-03" db="EMBL/GenBank/DDBJ databases">
        <authorList>
            <person name="Alioto T."/>
            <person name="Alioto T."/>
            <person name="Gomez Garrido J."/>
        </authorList>
    </citation>
    <scope>NUCLEOTIDE SEQUENCE</scope>
</reference>
<keyword evidence="2" id="KW-1185">Reference proteome</keyword>
<name>A0AAD1RZ82_PELCU</name>
<evidence type="ECO:0000313" key="2">
    <source>
        <dbReference type="Proteomes" id="UP001295444"/>
    </source>
</evidence>
<organism evidence="1 2">
    <name type="scientific">Pelobates cultripes</name>
    <name type="common">Western spadefoot toad</name>
    <dbReference type="NCBI Taxonomy" id="61616"/>
    <lineage>
        <taxon>Eukaryota</taxon>
        <taxon>Metazoa</taxon>
        <taxon>Chordata</taxon>
        <taxon>Craniata</taxon>
        <taxon>Vertebrata</taxon>
        <taxon>Euteleostomi</taxon>
        <taxon>Amphibia</taxon>
        <taxon>Batrachia</taxon>
        <taxon>Anura</taxon>
        <taxon>Pelobatoidea</taxon>
        <taxon>Pelobatidae</taxon>
        <taxon>Pelobates</taxon>
    </lineage>
</organism>